<reference evidence="2 3" key="1">
    <citation type="submission" date="2019-03" db="EMBL/GenBank/DDBJ databases">
        <title>Genomics of glacier-inhabiting Cryobacterium strains.</title>
        <authorList>
            <person name="Liu Q."/>
            <person name="Xin Y.-H."/>
        </authorList>
    </citation>
    <scope>NUCLEOTIDE SEQUENCE [LARGE SCALE GENOMIC DNA]</scope>
    <source>
        <strain evidence="2 3">MDB2-B</strain>
    </source>
</reference>
<name>A0ABY2IFK7_9MICO</name>
<keyword evidence="1" id="KW-0472">Membrane</keyword>
<sequence length="103" mass="10501">MTSHGTQVIVSRPMSGHAVVSLLVALVAVATLATPTVSLGLGIVGFVMALMSRRRLVLEPRLRGSRLAFAGAVLGGLAVVVSAPGVIVGFLGFVARAIRLQLG</sequence>
<keyword evidence="3" id="KW-1185">Reference proteome</keyword>
<feature type="transmembrane region" description="Helical" evidence="1">
    <location>
        <begin position="67"/>
        <end position="95"/>
    </location>
</feature>
<dbReference type="RefSeq" id="WP_134531919.1">
    <property type="nucleotide sequence ID" value="NZ_SOFG01000004.1"/>
</dbReference>
<organism evidence="2 3">
    <name type="scientific">Cryobacterium algoricola</name>
    <dbReference type="NCBI Taxonomy" id="1259183"/>
    <lineage>
        <taxon>Bacteria</taxon>
        <taxon>Bacillati</taxon>
        <taxon>Actinomycetota</taxon>
        <taxon>Actinomycetes</taxon>
        <taxon>Micrococcales</taxon>
        <taxon>Microbacteriaceae</taxon>
        <taxon>Cryobacterium</taxon>
    </lineage>
</organism>
<comment type="caution">
    <text evidence="2">The sequence shown here is derived from an EMBL/GenBank/DDBJ whole genome shotgun (WGS) entry which is preliminary data.</text>
</comment>
<proteinExistence type="predicted"/>
<keyword evidence="1" id="KW-0812">Transmembrane</keyword>
<protein>
    <recommendedName>
        <fullName evidence="4">DUF4190 domain-containing protein</fullName>
    </recommendedName>
</protein>
<evidence type="ECO:0000256" key="1">
    <source>
        <dbReference type="SAM" id="Phobius"/>
    </source>
</evidence>
<evidence type="ECO:0000313" key="3">
    <source>
        <dbReference type="Proteomes" id="UP000297608"/>
    </source>
</evidence>
<accession>A0ABY2IFK7</accession>
<dbReference type="EMBL" id="SOFG01000004">
    <property type="protein sequence ID" value="TFB90336.1"/>
    <property type="molecule type" value="Genomic_DNA"/>
</dbReference>
<gene>
    <name evidence="2" type="ORF">E3O44_01600</name>
</gene>
<feature type="transmembrane region" description="Helical" evidence="1">
    <location>
        <begin position="20"/>
        <end position="47"/>
    </location>
</feature>
<evidence type="ECO:0000313" key="2">
    <source>
        <dbReference type="EMBL" id="TFB90336.1"/>
    </source>
</evidence>
<dbReference type="Proteomes" id="UP000297608">
    <property type="component" value="Unassembled WGS sequence"/>
</dbReference>
<keyword evidence="1" id="KW-1133">Transmembrane helix</keyword>
<evidence type="ECO:0008006" key="4">
    <source>
        <dbReference type="Google" id="ProtNLM"/>
    </source>
</evidence>